<dbReference type="AlphaFoldDB" id="X6LKG8"/>
<evidence type="ECO:0000313" key="2">
    <source>
        <dbReference type="EMBL" id="ETO01856.1"/>
    </source>
</evidence>
<reference evidence="2 3" key="1">
    <citation type="journal article" date="2013" name="Curr. Biol.">
        <title>The Genome of the Foraminiferan Reticulomyxa filosa.</title>
        <authorList>
            <person name="Glockner G."/>
            <person name="Hulsmann N."/>
            <person name="Schleicher M."/>
            <person name="Noegel A.A."/>
            <person name="Eichinger L."/>
            <person name="Gallinger C."/>
            <person name="Pawlowski J."/>
            <person name="Sierra R."/>
            <person name="Euteneuer U."/>
            <person name="Pillet L."/>
            <person name="Moustafa A."/>
            <person name="Platzer M."/>
            <person name="Groth M."/>
            <person name="Szafranski K."/>
            <person name="Schliwa M."/>
        </authorList>
    </citation>
    <scope>NUCLEOTIDE SEQUENCE [LARGE SCALE GENOMIC DNA]</scope>
</reference>
<keyword evidence="1" id="KW-0175">Coiled coil</keyword>
<organism evidence="2 3">
    <name type="scientific">Reticulomyxa filosa</name>
    <dbReference type="NCBI Taxonomy" id="46433"/>
    <lineage>
        <taxon>Eukaryota</taxon>
        <taxon>Sar</taxon>
        <taxon>Rhizaria</taxon>
        <taxon>Retaria</taxon>
        <taxon>Foraminifera</taxon>
        <taxon>Monothalamids</taxon>
        <taxon>Reticulomyxidae</taxon>
        <taxon>Reticulomyxa</taxon>
    </lineage>
</organism>
<dbReference type="Proteomes" id="UP000023152">
    <property type="component" value="Unassembled WGS sequence"/>
</dbReference>
<protein>
    <submittedName>
        <fullName evidence="2">Uncharacterized protein</fullName>
    </submittedName>
</protein>
<comment type="caution">
    <text evidence="2">The sequence shown here is derived from an EMBL/GenBank/DDBJ whole genome shotgun (WGS) entry which is preliminary data.</text>
</comment>
<evidence type="ECO:0000256" key="1">
    <source>
        <dbReference type="SAM" id="Coils"/>
    </source>
</evidence>
<keyword evidence="3" id="KW-1185">Reference proteome</keyword>
<name>X6LKG8_RETFI</name>
<sequence length="231" mass="26608">MVVGGHCVVKVANNDKDVNGITLLSFGGCAKRNKHTLMMKYVSVWNEEENEKRMKSKKSSNFKWLPFTDNNSNPIQIGSNKNNDGTSAIIGGSDNHLLFITQLAKANSGLTETKSSETQKKIKILLFHEMGGGLSIEYDENNDKFEFRNLWICTSVRQLSRYACLCINDSVLFFGGFDNDNDSIVHKEKQWSKEEEEKRHIEEINMELEETKEDINIKKLKVRFFFFFFLQ</sequence>
<proteinExistence type="predicted"/>
<dbReference type="EMBL" id="ASPP01037250">
    <property type="protein sequence ID" value="ETO01856.1"/>
    <property type="molecule type" value="Genomic_DNA"/>
</dbReference>
<accession>X6LKG8</accession>
<gene>
    <name evidence="2" type="ORF">RFI_35583</name>
</gene>
<evidence type="ECO:0000313" key="3">
    <source>
        <dbReference type="Proteomes" id="UP000023152"/>
    </source>
</evidence>
<feature type="coiled-coil region" evidence="1">
    <location>
        <begin position="194"/>
        <end position="221"/>
    </location>
</feature>